<reference evidence="3 4" key="1">
    <citation type="journal article" date="2014" name="Proc. Natl. Acad. Sci. U.S.A.">
        <title>Trajectory and genomic determinants of fungal-pathogen speciation and host adaptation.</title>
        <authorList>
            <person name="Hu X."/>
            <person name="Xiao G."/>
            <person name="Zheng P."/>
            <person name="Shang Y."/>
            <person name="Su Y."/>
            <person name="Zhang X."/>
            <person name="Liu X."/>
            <person name="Zhan S."/>
            <person name="St Leger R.J."/>
            <person name="Wang C."/>
        </authorList>
    </citation>
    <scope>NUCLEOTIDE SEQUENCE [LARGE SCALE GENOMIC DNA]</scope>
    <source>
        <strain evidence="3 4">ARSEF 1941</strain>
    </source>
</reference>
<dbReference type="Gene3D" id="3.30.420.40">
    <property type="match status" value="1"/>
</dbReference>
<dbReference type="Pfam" id="PF02541">
    <property type="entry name" value="Ppx-GppA"/>
    <property type="match status" value="1"/>
</dbReference>
<proteinExistence type="predicted"/>
<sequence length="631" mass="70294">MEAQANSFDFSDFEEIDTSECPDAGQPSALPNNHVLSQLSKPSMSLTDDGHPPWQGHRDKLVGLVDMGSNGIRFSISDLSKPLARILNPVIVYRSSISLYDAQFDPETGHQIPIPETTIAAVCEALERFMVVCKDFDVPEEQIYFVATEATRLAKNSAQLVESIKATTGKNVELIEKEMEGQIGALGIASGFLTMEGLVMDLGGGSTQITWIISRQGHIRTSTHGSFSFPYGAAALTKKLQDIKKDKDEKDVQRAMDQLRNEMVANFTDAYHRLQVPQAMVERAQREGGFRIYLSGGGFRGWGYLLLYLDQSHGSHYPISIINGYTVGREQFEDTKSIEKAAKAARDIFRISDRRRSQVPAVAFLVNVLAEAIPLGIREAHFCQGGVREGYLFRELPASIRREAPLEVITRNFAPGSRLEIQELIKGAIPDTSKDGSKRFPPEFGGHVMEAFTNVMYVHMFMSKETASTAALYSTSSGIIASTLGVSHQDRARLALMLQARYRGELPPREVEFRDALRSIISPEDVWWAQYLGRVGYVITCLYPSGKVDPSNLKVLFSSSWSWTLGKNGRKEGLVLKISIKKVKHDPEKLKKVVTDNMHVIEKAGKKKSWVGKDKPWGMKVEVRVAEEQIF</sequence>
<evidence type="ECO:0000259" key="2">
    <source>
        <dbReference type="Pfam" id="PF23566"/>
    </source>
</evidence>
<evidence type="ECO:0000313" key="3">
    <source>
        <dbReference type="EMBL" id="KHN93926.1"/>
    </source>
</evidence>
<organism evidence="3 4">
    <name type="scientific">Metarhizium album (strain ARSEF 1941)</name>
    <dbReference type="NCBI Taxonomy" id="1081103"/>
    <lineage>
        <taxon>Eukaryota</taxon>
        <taxon>Fungi</taxon>
        <taxon>Dikarya</taxon>
        <taxon>Ascomycota</taxon>
        <taxon>Pezizomycotina</taxon>
        <taxon>Sordariomycetes</taxon>
        <taxon>Hypocreomycetidae</taxon>
        <taxon>Hypocreales</taxon>
        <taxon>Clavicipitaceae</taxon>
        <taxon>Metarhizium</taxon>
    </lineage>
</organism>
<dbReference type="SUPFAM" id="SSF53067">
    <property type="entry name" value="Actin-like ATPase domain"/>
    <property type="match status" value="2"/>
</dbReference>
<dbReference type="EMBL" id="AZHE01000047">
    <property type="protein sequence ID" value="KHN93926.1"/>
    <property type="molecule type" value="Genomic_DNA"/>
</dbReference>
<evidence type="ECO:0000259" key="1">
    <source>
        <dbReference type="Pfam" id="PF02541"/>
    </source>
</evidence>
<dbReference type="InterPro" id="IPR050273">
    <property type="entry name" value="GppA/Ppx_hydrolase"/>
</dbReference>
<dbReference type="InterPro" id="IPR043129">
    <property type="entry name" value="ATPase_NBD"/>
</dbReference>
<dbReference type="Pfam" id="PF23566">
    <property type="entry name" value="RTG2_C"/>
    <property type="match status" value="1"/>
</dbReference>
<protein>
    <submittedName>
        <fullName evidence="3">Ppx/GppA phosphatase</fullName>
    </submittedName>
</protein>
<dbReference type="GeneID" id="63742688"/>
<accession>A0A0B2WDI1</accession>
<dbReference type="PANTHER" id="PTHR30005">
    <property type="entry name" value="EXOPOLYPHOSPHATASE"/>
    <property type="match status" value="1"/>
</dbReference>
<dbReference type="RefSeq" id="XP_040674992.1">
    <property type="nucleotide sequence ID" value="XM_040827031.1"/>
</dbReference>
<dbReference type="Gene3D" id="3.30.420.150">
    <property type="entry name" value="Exopolyphosphatase. Domain 2"/>
    <property type="match status" value="1"/>
</dbReference>
<name>A0A0B2WDI1_METAS</name>
<dbReference type="PANTHER" id="PTHR30005:SF0">
    <property type="entry name" value="RETROGRADE REGULATION PROTEIN 2"/>
    <property type="match status" value="1"/>
</dbReference>
<dbReference type="AlphaFoldDB" id="A0A0B2WDI1"/>
<dbReference type="FunFam" id="3.30.420.40:FF:000191">
    <property type="entry name" value="Retrograde regulation protein 2"/>
    <property type="match status" value="1"/>
</dbReference>
<gene>
    <name evidence="3" type="ORF">MAM_08233</name>
</gene>
<evidence type="ECO:0000313" key="4">
    <source>
        <dbReference type="Proteomes" id="UP000030816"/>
    </source>
</evidence>
<dbReference type="HOGENOM" id="CLU_033165_0_0_1"/>
<dbReference type="Proteomes" id="UP000030816">
    <property type="component" value="Unassembled WGS sequence"/>
</dbReference>
<dbReference type="GO" id="GO:0006357">
    <property type="term" value="P:regulation of transcription by RNA polymerase II"/>
    <property type="evidence" value="ECO:0007669"/>
    <property type="project" value="TreeGrafter"/>
</dbReference>
<feature type="domain" description="RTG2 C-terminal" evidence="2">
    <location>
        <begin position="405"/>
        <end position="627"/>
    </location>
</feature>
<dbReference type="OrthoDB" id="2014654at2759"/>
<keyword evidence="4" id="KW-1185">Reference proteome</keyword>
<feature type="domain" description="Ppx/GppA phosphatase N-terminal" evidence="1">
    <location>
        <begin position="93"/>
        <end position="397"/>
    </location>
</feature>
<comment type="caution">
    <text evidence="3">The sequence shown here is derived from an EMBL/GenBank/DDBJ whole genome shotgun (WGS) entry which is preliminary data.</text>
</comment>
<dbReference type="InterPro" id="IPR057512">
    <property type="entry name" value="RTG2_C"/>
</dbReference>
<dbReference type="FunFam" id="3.30.420.150:FF:000007">
    <property type="entry name" value="Retrograde regulation protein 2"/>
    <property type="match status" value="1"/>
</dbReference>
<dbReference type="Gene3D" id="1.10.3210.10">
    <property type="entry name" value="Hypothetical protein af1432"/>
    <property type="match status" value="1"/>
</dbReference>
<dbReference type="InterPro" id="IPR003695">
    <property type="entry name" value="Ppx_GppA_N"/>
</dbReference>